<dbReference type="EMBL" id="CP144690">
    <property type="protein sequence ID" value="WVY89792.1"/>
    <property type="molecule type" value="Genomic_DNA"/>
</dbReference>
<protein>
    <submittedName>
        <fullName evidence="1">Uncharacterized protein</fullName>
    </submittedName>
</protein>
<evidence type="ECO:0000313" key="2">
    <source>
        <dbReference type="Proteomes" id="UP001374535"/>
    </source>
</evidence>
<gene>
    <name evidence="1" type="ORF">V8G54_035306</name>
</gene>
<reference evidence="1 2" key="1">
    <citation type="journal article" date="2023" name="Life. Sci Alliance">
        <title>Evolutionary insights into 3D genome organization and epigenetic landscape of Vigna mungo.</title>
        <authorList>
            <person name="Junaid A."/>
            <person name="Singh B."/>
            <person name="Bhatia S."/>
        </authorList>
    </citation>
    <scope>NUCLEOTIDE SEQUENCE [LARGE SCALE GENOMIC DNA]</scope>
    <source>
        <strain evidence="1">Urdbean</strain>
    </source>
</reference>
<name>A0AAQ3MEY5_VIGMU</name>
<proteinExistence type="predicted"/>
<accession>A0AAQ3MEY5</accession>
<evidence type="ECO:0000313" key="1">
    <source>
        <dbReference type="EMBL" id="WVY89792.1"/>
    </source>
</evidence>
<sequence length="119" mass="13996">MEEQYFCTNERVRLGAMEANVCYSTLTSFLQKDSSFLTPWSWYPYASTSRKQNHYIQFPPRSYFSYSVSFLLQFCIINYNSIIVFHQTRLDFFCLYCLDLSVVEKEALGLRLSSNCIGI</sequence>
<dbReference type="AlphaFoldDB" id="A0AAQ3MEY5"/>
<dbReference type="Proteomes" id="UP001374535">
    <property type="component" value="Chromosome 11"/>
</dbReference>
<organism evidence="1 2">
    <name type="scientific">Vigna mungo</name>
    <name type="common">Black gram</name>
    <name type="synonym">Phaseolus mungo</name>
    <dbReference type="NCBI Taxonomy" id="3915"/>
    <lineage>
        <taxon>Eukaryota</taxon>
        <taxon>Viridiplantae</taxon>
        <taxon>Streptophyta</taxon>
        <taxon>Embryophyta</taxon>
        <taxon>Tracheophyta</taxon>
        <taxon>Spermatophyta</taxon>
        <taxon>Magnoliopsida</taxon>
        <taxon>eudicotyledons</taxon>
        <taxon>Gunneridae</taxon>
        <taxon>Pentapetalae</taxon>
        <taxon>rosids</taxon>
        <taxon>fabids</taxon>
        <taxon>Fabales</taxon>
        <taxon>Fabaceae</taxon>
        <taxon>Papilionoideae</taxon>
        <taxon>50 kb inversion clade</taxon>
        <taxon>NPAAA clade</taxon>
        <taxon>indigoferoid/millettioid clade</taxon>
        <taxon>Phaseoleae</taxon>
        <taxon>Vigna</taxon>
    </lineage>
</organism>
<keyword evidence="2" id="KW-1185">Reference proteome</keyword>